<dbReference type="InterPro" id="IPR012675">
    <property type="entry name" value="Beta-grasp_dom_sf"/>
</dbReference>
<dbReference type="PANTHER" id="PTHR38031">
    <property type="entry name" value="SULFUR CARRIER PROTEIN SLR0821-RELATED"/>
    <property type="match status" value="1"/>
</dbReference>
<dbReference type="Gene3D" id="3.10.20.30">
    <property type="match status" value="1"/>
</dbReference>
<dbReference type="SUPFAM" id="SSF54285">
    <property type="entry name" value="MoaD/ThiS"/>
    <property type="match status" value="1"/>
</dbReference>
<dbReference type="EMBL" id="LQMQ01000060">
    <property type="protein sequence ID" value="KUO39561.1"/>
    <property type="molecule type" value="Genomic_DNA"/>
</dbReference>
<accession>A0A147JSZ4</accession>
<dbReference type="InterPro" id="IPR003749">
    <property type="entry name" value="ThiS/MoaD-like"/>
</dbReference>
<dbReference type="InterPro" id="IPR016155">
    <property type="entry name" value="Mopterin_synth/thiamin_S_b"/>
</dbReference>
<dbReference type="InterPro" id="IPR052045">
    <property type="entry name" value="Sulfur_Carrier/Prot_Modifier"/>
</dbReference>
<sequence length="95" mass="10837">MEVVVKLSDELRKQAGTDTIKIPIDEDETVDTLLMKLSRRHPKLVELVLDPTTGEAKGNYEILINGRRIRHLRGIYTKLKHKDEVLIAQSETESS</sequence>
<dbReference type="PANTHER" id="PTHR38031:SF1">
    <property type="entry name" value="SULFUR CARRIER PROTEIN CYSO"/>
    <property type="match status" value="1"/>
</dbReference>
<gene>
    <name evidence="1" type="ORF">APZ16_01890</name>
</gene>
<dbReference type="Proteomes" id="UP000074294">
    <property type="component" value="Unassembled WGS sequence"/>
</dbReference>
<evidence type="ECO:0008006" key="3">
    <source>
        <dbReference type="Google" id="ProtNLM"/>
    </source>
</evidence>
<name>A0A147JSZ4_HADYE</name>
<protein>
    <recommendedName>
        <fullName evidence="3">MoaD/ThiS family protein</fullName>
    </recommendedName>
</protein>
<evidence type="ECO:0000313" key="1">
    <source>
        <dbReference type="EMBL" id="KUO39561.1"/>
    </source>
</evidence>
<evidence type="ECO:0000313" key="2">
    <source>
        <dbReference type="Proteomes" id="UP000074294"/>
    </source>
</evidence>
<reference evidence="1 2" key="1">
    <citation type="journal article" date="2016" name="Nat. Microbiol.">
        <title>Genomic inference of the metabolism of cosmopolitan subsurface Archaea, Hadesarchaea.</title>
        <authorList>
            <person name="Baker B.J."/>
            <person name="Saw J.H."/>
            <person name="Lind A.E."/>
            <person name="Lazar C.S."/>
            <person name="Hinrichs K.-U."/>
            <person name="Teske A.P."/>
            <person name="Ettema T.J."/>
        </authorList>
    </citation>
    <scope>NUCLEOTIDE SEQUENCE [LARGE SCALE GENOMIC DNA]</scope>
</reference>
<proteinExistence type="predicted"/>
<organism evidence="1 2">
    <name type="scientific">Hadarchaeum yellowstonense</name>
    <dbReference type="NCBI Taxonomy" id="1776334"/>
    <lineage>
        <taxon>Archaea</taxon>
        <taxon>Methanobacteriati</taxon>
        <taxon>Candidatus Hadarchaeota</taxon>
        <taxon>Candidatus Hadarchaeia</taxon>
        <taxon>Candidatus Hadarchaeales</taxon>
        <taxon>Candidatus Hadarchaeaceae</taxon>
        <taxon>Candidatus Hadarchaeum</taxon>
    </lineage>
</organism>
<comment type="caution">
    <text evidence="1">The sequence shown here is derived from an EMBL/GenBank/DDBJ whole genome shotgun (WGS) entry which is preliminary data.</text>
</comment>
<dbReference type="Pfam" id="PF02597">
    <property type="entry name" value="ThiS"/>
    <property type="match status" value="1"/>
</dbReference>
<dbReference type="CDD" id="cd17040">
    <property type="entry name" value="Ubl_MoaD_like"/>
    <property type="match status" value="1"/>
</dbReference>
<dbReference type="AlphaFoldDB" id="A0A147JSZ4"/>